<protein>
    <submittedName>
        <fullName evidence="1">Uncharacterized protein</fullName>
    </submittedName>
</protein>
<proteinExistence type="predicted"/>
<gene>
    <name evidence="1" type="ORF">KQX54_008092</name>
</gene>
<evidence type="ECO:0000313" key="2">
    <source>
        <dbReference type="Proteomes" id="UP000826195"/>
    </source>
</evidence>
<accession>A0AAV7HSC9</accession>
<keyword evidence="2" id="KW-1185">Reference proteome</keyword>
<comment type="caution">
    <text evidence="1">The sequence shown here is derived from an EMBL/GenBank/DDBJ whole genome shotgun (WGS) entry which is preliminary data.</text>
</comment>
<organism evidence="1 2">
    <name type="scientific">Cotesia glomerata</name>
    <name type="common">Lepidopteran parasitic wasp</name>
    <name type="synonym">Apanteles glomeratus</name>
    <dbReference type="NCBI Taxonomy" id="32391"/>
    <lineage>
        <taxon>Eukaryota</taxon>
        <taxon>Metazoa</taxon>
        <taxon>Ecdysozoa</taxon>
        <taxon>Arthropoda</taxon>
        <taxon>Hexapoda</taxon>
        <taxon>Insecta</taxon>
        <taxon>Pterygota</taxon>
        <taxon>Neoptera</taxon>
        <taxon>Endopterygota</taxon>
        <taxon>Hymenoptera</taxon>
        <taxon>Apocrita</taxon>
        <taxon>Ichneumonoidea</taxon>
        <taxon>Braconidae</taxon>
        <taxon>Microgastrinae</taxon>
        <taxon>Cotesia</taxon>
    </lineage>
</organism>
<evidence type="ECO:0000313" key="1">
    <source>
        <dbReference type="EMBL" id="KAH0534760.1"/>
    </source>
</evidence>
<dbReference type="AlphaFoldDB" id="A0AAV7HSC9"/>
<reference evidence="1 2" key="1">
    <citation type="journal article" date="2021" name="J. Hered.">
        <title>A chromosome-level genome assembly of the parasitoid wasp, Cotesia glomerata (Hymenoptera: Braconidae).</title>
        <authorList>
            <person name="Pinto B.J."/>
            <person name="Weis J.J."/>
            <person name="Gamble T."/>
            <person name="Ode P.J."/>
            <person name="Paul R."/>
            <person name="Zaspel J.M."/>
        </authorList>
    </citation>
    <scope>NUCLEOTIDE SEQUENCE [LARGE SCALE GENOMIC DNA]</scope>
    <source>
        <strain evidence="1">CgM1</strain>
    </source>
</reference>
<sequence>MIVFVTNVGFGFYDLRKQNLIIHRIRKIKFLKKLVQYSLIWEEHLVVKKKCVFGCESGRFRIAGETRAQVLQDFKFYIPDESRVYANHNKVHWDEIPNETSKEFNSKQVNDMINLFRGLVNKERTTVVNFDFFENLSEAAVNHYTEIALAIYLCKLKTGYTDEHLAHVFVNGSRHILTDLNKARYALEKDFTPHHLGI</sequence>
<dbReference type="Proteomes" id="UP000826195">
    <property type="component" value="Unassembled WGS sequence"/>
</dbReference>
<dbReference type="EMBL" id="JAHXZJ010002982">
    <property type="protein sequence ID" value="KAH0534760.1"/>
    <property type="molecule type" value="Genomic_DNA"/>
</dbReference>
<name>A0AAV7HSC9_COTGL</name>